<gene>
    <name evidence="16" type="ORF">BMF94_7094</name>
</gene>
<dbReference type="InterPro" id="IPR000182">
    <property type="entry name" value="GNAT_dom"/>
</dbReference>
<dbReference type="Pfam" id="PF00583">
    <property type="entry name" value="Acetyltransf_1"/>
    <property type="match status" value="1"/>
</dbReference>
<dbReference type="EMBL" id="PJQD01000169">
    <property type="protein sequence ID" value="POY69914.1"/>
    <property type="molecule type" value="Genomic_DNA"/>
</dbReference>
<dbReference type="PROSITE" id="PS51186">
    <property type="entry name" value="GNAT"/>
    <property type="match status" value="1"/>
</dbReference>
<feature type="domain" description="N-acetyltransferase" evidence="15">
    <location>
        <begin position="250"/>
        <end position="398"/>
    </location>
</feature>
<dbReference type="Gene3D" id="3.40.630.30">
    <property type="match status" value="1"/>
</dbReference>
<dbReference type="FunFam" id="3.40.630.30:FF:000004">
    <property type="entry name" value="Histone acetyltransferase KAT2A"/>
    <property type="match status" value="1"/>
</dbReference>
<keyword evidence="7 12" id="KW-0103">Bromodomain</keyword>
<dbReference type="SMART" id="SM00297">
    <property type="entry name" value="BROMO"/>
    <property type="match status" value="1"/>
</dbReference>
<dbReference type="OrthoDB" id="1937912at2759"/>
<feature type="domain" description="Bromo" evidence="14">
    <location>
        <begin position="487"/>
        <end position="557"/>
    </location>
</feature>
<evidence type="ECO:0000259" key="15">
    <source>
        <dbReference type="PROSITE" id="PS51186"/>
    </source>
</evidence>
<evidence type="ECO:0000256" key="12">
    <source>
        <dbReference type="PROSITE-ProRule" id="PRU00035"/>
    </source>
</evidence>
<dbReference type="PROSITE" id="PS00633">
    <property type="entry name" value="BROMODOMAIN_1"/>
    <property type="match status" value="1"/>
</dbReference>
<evidence type="ECO:0000256" key="11">
    <source>
        <dbReference type="ARBA" id="ARBA00023315"/>
    </source>
</evidence>
<comment type="similarity">
    <text evidence="2">Belongs to the acetyltransferase family. GCN5 subfamily.</text>
</comment>
<dbReference type="PANTHER" id="PTHR45750:SF3">
    <property type="entry name" value="HISTONE ACETYLTRANSFERASE"/>
    <property type="match status" value="1"/>
</dbReference>
<dbReference type="GO" id="GO:0000123">
    <property type="term" value="C:histone acetyltransferase complex"/>
    <property type="evidence" value="ECO:0007669"/>
    <property type="project" value="TreeGrafter"/>
</dbReference>
<sequence>MAPTKRSPPSGSSSRNKRQRMSASASASRASTPASQQDPSAVSSPDGADSLSSLTDTGSRASSPEVELATALKTAPQKTPGTSQKGRSRGGADARTEGDEGDDLSDDADGDLDDSIADDLLHVAEVAAEGHHDVSAKTVPSGQGAGKIRPTQGGKGRKGEEALEHAVATREEVERRRARLKEENGVGVAGARELERDAQAFKVKEEDQEDVEVVHGEEAEELTAAAPPRKERPSIAEERAGIIRFAVVTNDGAPESMIILTGLKNIFQKQLPKMPREYIARLVFDRAHWSLAIVKRGLEVVGGITYRPFDGQSFAEIVFCAVTGTEQVKGYGSHMMNHLKDHVKASTKCMHFLTYADNYAIGYFKKQGFTKEISLDRSVWAGYIKDYEGGTIMHCSMLPRVNYLEVPKILAQQKEVILAKIRLLSQSHVVHPGLDFFATHPPGTKIDPADVPGLKESGWTPELDALTRRPKRGPQFAVMKKLLTLLVDHPSSWAFANPVNAQEVTDYYDTIKEPMDLATMETKLEANTYETLDQFVHDARLIFNNCRRYNDAGSNCTSRVLMADDDVKNANKLETYLNDQLKIYVDP</sequence>
<feature type="compositionally biased region" description="Polar residues" evidence="13">
    <location>
        <begin position="50"/>
        <end position="62"/>
    </location>
</feature>
<protein>
    <recommendedName>
        <fullName evidence="3">histone acetyltransferase</fullName>
        <ecNumber evidence="3">2.3.1.48</ecNumber>
    </recommendedName>
</protein>
<evidence type="ECO:0000256" key="3">
    <source>
        <dbReference type="ARBA" id="ARBA00013184"/>
    </source>
</evidence>
<dbReference type="InterPro" id="IPR001487">
    <property type="entry name" value="Bromodomain"/>
</dbReference>
<dbReference type="InterPro" id="IPR018359">
    <property type="entry name" value="Bromodomain_CS"/>
</dbReference>
<evidence type="ECO:0000256" key="10">
    <source>
        <dbReference type="ARBA" id="ARBA00023242"/>
    </source>
</evidence>
<evidence type="ECO:0000256" key="5">
    <source>
        <dbReference type="ARBA" id="ARBA00022853"/>
    </source>
</evidence>
<keyword evidence="11" id="KW-0012">Acyltransferase</keyword>
<dbReference type="Gene3D" id="1.20.920.10">
    <property type="entry name" value="Bromodomain-like"/>
    <property type="match status" value="1"/>
</dbReference>
<evidence type="ECO:0000256" key="2">
    <source>
        <dbReference type="ARBA" id="ARBA00008607"/>
    </source>
</evidence>
<dbReference type="AlphaFoldDB" id="A0A2S5AZF4"/>
<dbReference type="InterPro" id="IPR037800">
    <property type="entry name" value="GCN5"/>
</dbReference>
<dbReference type="GO" id="GO:0005634">
    <property type="term" value="C:nucleus"/>
    <property type="evidence" value="ECO:0007669"/>
    <property type="project" value="UniProtKB-SubCell"/>
</dbReference>
<accession>A0A2S5AZF4</accession>
<evidence type="ECO:0000256" key="4">
    <source>
        <dbReference type="ARBA" id="ARBA00022679"/>
    </source>
</evidence>
<evidence type="ECO:0000256" key="13">
    <source>
        <dbReference type="SAM" id="MobiDB-lite"/>
    </source>
</evidence>
<name>A0A2S5AZF4_9BASI</name>
<dbReference type="GO" id="GO:0010484">
    <property type="term" value="F:histone H3 acetyltransferase activity"/>
    <property type="evidence" value="ECO:0007669"/>
    <property type="project" value="TreeGrafter"/>
</dbReference>
<dbReference type="PROSITE" id="PS50014">
    <property type="entry name" value="BROMODOMAIN_2"/>
    <property type="match status" value="1"/>
</dbReference>
<feature type="region of interest" description="Disordered" evidence="13">
    <location>
        <begin position="1"/>
        <end position="177"/>
    </location>
</feature>
<proteinExistence type="inferred from homology"/>
<feature type="compositionally biased region" description="Basic and acidic residues" evidence="13">
    <location>
        <begin position="157"/>
        <end position="177"/>
    </location>
</feature>
<organism evidence="16 17">
    <name type="scientific">Rhodotorula taiwanensis</name>
    <dbReference type="NCBI Taxonomy" id="741276"/>
    <lineage>
        <taxon>Eukaryota</taxon>
        <taxon>Fungi</taxon>
        <taxon>Dikarya</taxon>
        <taxon>Basidiomycota</taxon>
        <taxon>Pucciniomycotina</taxon>
        <taxon>Microbotryomycetes</taxon>
        <taxon>Sporidiobolales</taxon>
        <taxon>Sporidiobolaceae</taxon>
        <taxon>Rhodotorula</taxon>
    </lineage>
</organism>
<evidence type="ECO:0000256" key="6">
    <source>
        <dbReference type="ARBA" id="ARBA00023015"/>
    </source>
</evidence>
<evidence type="ECO:0000256" key="7">
    <source>
        <dbReference type="ARBA" id="ARBA00023117"/>
    </source>
</evidence>
<dbReference type="STRING" id="741276.A0A2S5AZF4"/>
<dbReference type="SUPFAM" id="SSF47370">
    <property type="entry name" value="Bromodomain"/>
    <property type="match status" value="1"/>
</dbReference>
<evidence type="ECO:0000313" key="17">
    <source>
        <dbReference type="Proteomes" id="UP000237144"/>
    </source>
</evidence>
<dbReference type="CDD" id="cd04301">
    <property type="entry name" value="NAT_SF"/>
    <property type="match status" value="1"/>
</dbReference>
<evidence type="ECO:0000256" key="1">
    <source>
        <dbReference type="ARBA" id="ARBA00004123"/>
    </source>
</evidence>
<keyword evidence="9" id="KW-0804">Transcription</keyword>
<dbReference type="PANTHER" id="PTHR45750">
    <property type="entry name" value="GH11602P"/>
    <property type="match status" value="1"/>
</dbReference>
<evidence type="ECO:0000256" key="8">
    <source>
        <dbReference type="ARBA" id="ARBA00023159"/>
    </source>
</evidence>
<dbReference type="GO" id="GO:0045944">
    <property type="term" value="P:positive regulation of transcription by RNA polymerase II"/>
    <property type="evidence" value="ECO:0007669"/>
    <property type="project" value="TreeGrafter"/>
</dbReference>
<feature type="region of interest" description="Disordered" evidence="13">
    <location>
        <begin position="205"/>
        <end position="232"/>
    </location>
</feature>
<dbReference type="InterPro" id="IPR036427">
    <property type="entry name" value="Bromodomain-like_sf"/>
</dbReference>
<evidence type="ECO:0000259" key="14">
    <source>
        <dbReference type="PROSITE" id="PS50014"/>
    </source>
</evidence>
<evidence type="ECO:0000313" key="16">
    <source>
        <dbReference type="EMBL" id="POY69914.1"/>
    </source>
</evidence>
<dbReference type="Proteomes" id="UP000237144">
    <property type="component" value="Unassembled WGS sequence"/>
</dbReference>
<dbReference type="InterPro" id="IPR016181">
    <property type="entry name" value="Acyl_CoA_acyltransferase"/>
</dbReference>
<dbReference type="SUPFAM" id="SSF55729">
    <property type="entry name" value="Acyl-CoA N-acyltransferases (Nat)"/>
    <property type="match status" value="1"/>
</dbReference>
<keyword evidence="10" id="KW-0539">Nucleus</keyword>
<feature type="compositionally biased region" description="Acidic residues" evidence="13">
    <location>
        <begin position="99"/>
        <end position="117"/>
    </location>
</feature>
<dbReference type="EC" id="2.3.1.48" evidence="3"/>
<keyword evidence="6" id="KW-0805">Transcription regulation</keyword>
<dbReference type="Pfam" id="PF00439">
    <property type="entry name" value="Bromodomain"/>
    <property type="match status" value="1"/>
</dbReference>
<dbReference type="PRINTS" id="PR00503">
    <property type="entry name" value="BROMODOMAIN"/>
</dbReference>
<keyword evidence="8" id="KW-0010">Activator</keyword>
<feature type="compositionally biased region" description="Polar residues" evidence="13">
    <location>
        <begin position="76"/>
        <end position="85"/>
    </location>
</feature>
<feature type="compositionally biased region" description="Low complexity" evidence="13">
    <location>
        <begin position="22"/>
        <end position="35"/>
    </location>
</feature>
<reference evidence="16 17" key="1">
    <citation type="journal article" date="2018" name="Front. Microbiol.">
        <title>Prospects for Fungal Bioremediation of Acidic Radioactive Waste Sites: Characterization and Genome Sequence of Rhodotorula taiwanensis MD1149.</title>
        <authorList>
            <person name="Tkavc R."/>
            <person name="Matrosova V.Y."/>
            <person name="Grichenko O.E."/>
            <person name="Gostincar C."/>
            <person name="Volpe R.P."/>
            <person name="Klimenkova P."/>
            <person name="Gaidamakova E.K."/>
            <person name="Zhou C.E."/>
            <person name="Stewart B.J."/>
            <person name="Lyman M.G."/>
            <person name="Malfatti S.A."/>
            <person name="Rubinfeld B."/>
            <person name="Courtot M."/>
            <person name="Singh J."/>
            <person name="Dalgard C.L."/>
            <person name="Hamilton T."/>
            <person name="Frey K.G."/>
            <person name="Gunde-Cimerman N."/>
            <person name="Dugan L."/>
            <person name="Daly M.J."/>
        </authorList>
    </citation>
    <scope>NUCLEOTIDE SEQUENCE [LARGE SCALE GENOMIC DNA]</scope>
    <source>
        <strain evidence="16 17">MD1149</strain>
    </source>
</reference>
<comment type="caution">
    <text evidence="16">The sequence shown here is derived from an EMBL/GenBank/DDBJ whole genome shotgun (WGS) entry which is preliminary data.</text>
</comment>
<keyword evidence="17" id="KW-1185">Reference proteome</keyword>
<comment type="subcellular location">
    <subcellularLocation>
        <location evidence="1">Nucleus</location>
    </subcellularLocation>
</comment>
<keyword evidence="5" id="KW-0156">Chromatin regulator</keyword>
<evidence type="ECO:0000256" key="9">
    <source>
        <dbReference type="ARBA" id="ARBA00023163"/>
    </source>
</evidence>
<keyword evidence="4" id="KW-0808">Transferase</keyword>